<evidence type="ECO:0000313" key="1">
    <source>
        <dbReference type="EMBL" id="KTC80266.1"/>
    </source>
</evidence>
<protein>
    <submittedName>
        <fullName evidence="1">Uncharacterized protein</fullName>
    </submittedName>
</protein>
<proteinExistence type="predicted"/>
<evidence type="ECO:0000313" key="2">
    <source>
        <dbReference type="Proteomes" id="UP000054921"/>
    </source>
</evidence>
<comment type="caution">
    <text evidence="1">The sequence shown here is derived from an EMBL/GenBank/DDBJ whole genome shotgun (WGS) entry which is preliminary data.</text>
</comment>
<reference evidence="1 2" key="1">
    <citation type="submission" date="2015-11" db="EMBL/GenBank/DDBJ databases">
        <title>Genomic analysis of 38 Legionella species identifies large and diverse effector repertoires.</title>
        <authorList>
            <person name="Burstein D."/>
            <person name="Amaro F."/>
            <person name="Zusman T."/>
            <person name="Lifshitz Z."/>
            <person name="Cohen O."/>
            <person name="Gilbert J.A."/>
            <person name="Pupko T."/>
            <person name="Shuman H.A."/>
            <person name="Segal G."/>
        </authorList>
    </citation>
    <scope>NUCLEOTIDE SEQUENCE [LARGE SCALE GENOMIC DNA]</scope>
    <source>
        <strain evidence="1 2">ORW</strain>
    </source>
</reference>
<gene>
    <name evidence="1" type="ORF">Lche_2286</name>
</gene>
<dbReference type="Proteomes" id="UP000054921">
    <property type="component" value="Unassembled WGS sequence"/>
</dbReference>
<accession>A0A0W0SA58</accession>
<organism evidence="1 2">
    <name type="scientific">Legionella cherrii</name>
    <dbReference type="NCBI Taxonomy" id="28084"/>
    <lineage>
        <taxon>Bacteria</taxon>
        <taxon>Pseudomonadati</taxon>
        <taxon>Pseudomonadota</taxon>
        <taxon>Gammaproteobacteria</taxon>
        <taxon>Legionellales</taxon>
        <taxon>Legionellaceae</taxon>
        <taxon>Legionella</taxon>
    </lineage>
</organism>
<dbReference type="PATRIC" id="fig|28084.5.peg.2476"/>
<dbReference type="AlphaFoldDB" id="A0A0W0SA58"/>
<dbReference type="EMBL" id="LNXW01000013">
    <property type="protein sequence ID" value="KTC80266.1"/>
    <property type="molecule type" value="Genomic_DNA"/>
</dbReference>
<dbReference type="OrthoDB" id="5639787at2"/>
<sequence>MLSKKIMLIIVMSGFISNSFAWGYHRSYTVCRGGNCHHTSVNKSCFNGHCGTTRYGSTWHR</sequence>
<dbReference type="RefSeq" id="WP_082631449.1">
    <property type="nucleotide sequence ID" value="NZ_LNXW01000013.1"/>
</dbReference>
<name>A0A0W0SA58_9GAMM</name>